<dbReference type="SMART" id="SM00856">
    <property type="entry name" value="PMEI"/>
    <property type="match status" value="1"/>
</dbReference>
<keyword evidence="4" id="KW-0472">Membrane</keyword>
<gene>
    <name evidence="6" type="ORF">RJ640_007262</name>
</gene>
<keyword evidence="7" id="KW-1185">Reference proteome</keyword>
<dbReference type="InterPro" id="IPR006501">
    <property type="entry name" value="Pectinesterase_inhib_dom"/>
</dbReference>
<dbReference type="PROSITE" id="PS51257">
    <property type="entry name" value="PROKAR_LIPOPROTEIN"/>
    <property type="match status" value="1"/>
</dbReference>
<evidence type="ECO:0000259" key="5">
    <source>
        <dbReference type="SMART" id="SM00856"/>
    </source>
</evidence>
<organism evidence="6 7">
    <name type="scientific">Escallonia rubra</name>
    <dbReference type="NCBI Taxonomy" id="112253"/>
    <lineage>
        <taxon>Eukaryota</taxon>
        <taxon>Viridiplantae</taxon>
        <taxon>Streptophyta</taxon>
        <taxon>Embryophyta</taxon>
        <taxon>Tracheophyta</taxon>
        <taxon>Spermatophyta</taxon>
        <taxon>Magnoliopsida</taxon>
        <taxon>eudicotyledons</taxon>
        <taxon>Gunneridae</taxon>
        <taxon>Pentapetalae</taxon>
        <taxon>asterids</taxon>
        <taxon>campanulids</taxon>
        <taxon>Escalloniales</taxon>
        <taxon>Escalloniaceae</taxon>
        <taxon>Escallonia</taxon>
    </lineage>
</organism>
<protein>
    <recommendedName>
        <fullName evidence="5">Pectinesterase inhibitor domain-containing protein</fullName>
    </recommendedName>
</protein>
<dbReference type="SUPFAM" id="SSF101148">
    <property type="entry name" value="Plant invertase/pectin methylesterase inhibitor"/>
    <property type="match status" value="1"/>
</dbReference>
<keyword evidence="2" id="KW-1015">Disulfide bond</keyword>
<dbReference type="Pfam" id="PF04043">
    <property type="entry name" value="PMEI"/>
    <property type="match status" value="1"/>
</dbReference>
<evidence type="ECO:0000256" key="4">
    <source>
        <dbReference type="SAM" id="Phobius"/>
    </source>
</evidence>
<sequence length="182" mass="20148">MYKNMASSSLGSSLIIKVYLHVVILSIGLAGCSVVTRLCLKTPDPKFCLSAIASSNPETDIDDLETLGVISIDSALANATATLQFIQELVGFVPNVGVKARLRRCANLYAHAIDILQQSNEDYKKGHYQDVIFKVSFAYHAVQYCEYSFRRLRSTVNPLSGPNHDLERLIIIVSIINQELKD</sequence>
<dbReference type="EMBL" id="JAVXUO010001972">
    <property type="protein sequence ID" value="KAK2977626.1"/>
    <property type="molecule type" value="Genomic_DNA"/>
</dbReference>
<dbReference type="InterPro" id="IPR035513">
    <property type="entry name" value="Invertase/methylesterase_inhib"/>
</dbReference>
<dbReference type="PANTHER" id="PTHR36710">
    <property type="entry name" value="PECTINESTERASE INHIBITOR-LIKE"/>
    <property type="match status" value="1"/>
</dbReference>
<proteinExistence type="inferred from homology"/>
<keyword evidence="1" id="KW-0732">Signal</keyword>
<evidence type="ECO:0000313" key="6">
    <source>
        <dbReference type="EMBL" id="KAK2977626.1"/>
    </source>
</evidence>
<dbReference type="PANTHER" id="PTHR36710:SF18">
    <property type="entry name" value="PECTINESTERASE INHIBITOR 5-RELATED"/>
    <property type="match status" value="1"/>
</dbReference>
<feature type="domain" description="Pectinesterase inhibitor" evidence="5">
    <location>
        <begin position="30"/>
        <end position="176"/>
    </location>
</feature>
<dbReference type="Gene3D" id="1.20.140.40">
    <property type="entry name" value="Invertase/pectin methylesterase inhibitor family protein"/>
    <property type="match status" value="1"/>
</dbReference>
<feature type="transmembrane region" description="Helical" evidence="4">
    <location>
        <begin position="20"/>
        <end position="40"/>
    </location>
</feature>
<dbReference type="Proteomes" id="UP001187471">
    <property type="component" value="Unassembled WGS sequence"/>
</dbReference>
<keyword evidence="4" id="KW-0812">Transmembrane</keyword>
<dbReference type="AlphaFoldDB" id="A0AA88UD35"/>
<dbReference type="CDD" id="cd15797">
    <property type="entry name" value="PMEI"/>
    <property type="match status" value="1"/>
</dbReference>
<evidence type="ECO:0000256" key="1">
    <source>
        <dbReference type="ARBA" id="ARBA00022729"/>
    </source>
</evidence>
<reference evidence="6" key="1">
    <citation type="submission" date="2022-12" db="EMBL/GenBank/DDBJ databases">
        <title>Draft genome assemblies for two species of Escallonia (Escalloniales).</title>
        <authorList>
            <person name="Chanderbali A."/>
            <person name="Dervinis C."/>
            <person name="Anghel I."/>
            <person name="Soltis D."/>
            <person name="Soltis P."/>
            <person name="Zapata F."/>
        </authorList>
    </citation>
    <scope>NUCLEOTIDE SEQUENCE</scope>
    <source>
        <strain evidence="6">UCBG92.1500</strain>
        <tissue evidence="6">Leaf</tissue>
    </source>
</reference>
<keyword evidence="4" id="KW-1133">Transmembrane helix</keyword>
<evidence type="ECO:0000313" key="7">
    <source>
        <dbReference type="Proteomes" id="UP001187471"/>
    </source>
</evidence>
<dbReference type="InterPro" id="IPR034086">
    <property type="entry name" value="PMEI_plant"/>
</dbReference>
<evidence type="ECO:0000256" key="2">
    <source>
        <dbReference type="ARBA" id="ARBA00023157"/>
    </source>
</evidence>
<comment type="similarity">
    <text evidence="3">Belongs to the PMEI family.</text>
</comment>
<comment type="caution">
    <text evidence="6">The sequence shown here is derived from an EMBL/GenBank/DDBJ whole genome shotgun (WGS) entry which is preliminary data.</text>
</comment>
<dbReference type="GO" id="GO:0046910">
    <property type="term" value="F:pectinesterase inhibitor activity"/>
    <property type="evidence" value="ECO:0007669"/>
    <property type="project" value="InterPro"/>
</dbReference>
<dbReference type="NCBIfam" id="TIGR01614">
    <property type="entry name" value="PME_inhib"/>
    <property type="match status" value="1"/>
</dbReference>
<accession>A0AA88UD35</accession>
<evidence type="ECO:0000256" key="3">
    <source>
        <dbReference type="ARBA" id="ARBA00038471"/>
    </source>
</evidence>
<name>A0AA88UD35_9ASTE</name>
<dbReference type="InterPro" id="IPR052421">
    <property type="entry name" value="PCW_Enzyme_Inhibitor"/>
</dbReference>